<comment type="similarity">
    <text evidence="1 4">Belongs to the glutathione peroxidase family.</text>
</comment>
<dbReference type="Proteomes" id="UP000601361">
    <property type="component" value="Unassembled WGS sequence"/>
</dbReference>
<dbReference type="PIRSF" id="PIRSF000303">
    <property type="entry name" value="Glutathion_perox"/>
    <property type="match status" value="1"/>
</dbReference>
<sequence>MKALLLSGLLAAAGFSCNFTSSPTSAMTTETTAPATGTVYDFTVKSIDGKEVKLSQYKGKKLLIVNTASECGYTPQYKELEELYQKHGDKVVVLGFPANNFGGQEPGTEAQIAAFCEKNYGVTFPLFSKISVKGSDTAPLYQFLADKAKNGAVADAPSWNFCKYLVDETGHVVAFYPSKVKPMSDELVAAILK</sequence>
<evidence type="ECO:0000259" key="6">
    <source>
        <dbReference type="PROSITE" id="PS51352"/>
    </source>
</evidence>
<feature type="domain" description="Thioredoxin" evidence="6">
    <location>
        <begin position="33"/>
        <end position="193"/>
    </location>
</feature>
<evidence type="ECO:0000256" key="2">
    <source>
        <dbReference type="ARBA" id="ARBA00022559"/>
    </source>
</evidence>
<evidence type="ECO:0000256" key="4">
    <source>
        <dbReference type="RuleBase" id="RU000499"/>
    </source>
</evidence>
<protein>
    <recommendedName>
        <fullName evidence="4">Glutathione peroxidase</fullName>
    </recommendedName>
</protein>
<dbReference type="Pfam" id="PF00255">
    <property type="entry name" value="GSHPx"/>
    <property type="match status" value="1"/>
</dbReference>
<dbReference type="EMBL" id="BMGS01000006">
    <property type="protein sequence ID" value="GGG47269.1"/>
    <property type="molecule type" value="Genomic_DNA"/>
</dbReference>
<feature type="signal peptide" evidence="5">
    <location>
        <begin position="1"/>
        <end position="26"/>
    </location>
</feature>
<dbReference type="PANTHER" id="PTHR11592">
    <property type="entry name" value="GLUTATHIONE PEROXIDASE"/>
    <property type="match status" value="1"/>
</dbReference>
<organism evidence="7 8">
    <name type="scientific">Hymenobacter glacieicola</name>
    <dbReference type="NCBI Taxonomy" id="1562124"/>
    <lineage>
        <taxon>Bacteria</taxon>
        <taxon>Pseudomonadati</taxon>
        <taxon>Bacteroidota</taxon>
        <taxon>Cytophagia</taxon>
        <taxon>Cytophagales</taxon>
        <taxon>Hymenobacteraceae</taxon>
        <taxon>Hymenobacter</taxon>
    </lineage>
</organism>
<accession>A0ABQ1WW13</accession>
<keyword evidence="3 4" id="KW-0560">Oxidoreductase</keyword>
<dbReference type="PROSITE" id="PS51257">
    <property type="entry name" value="PROKAR_LIPOPROTEIN"/>
    <property type="match status" value="1"/>
</dbReference>
<dbReference type="InterPro" id="IPR000889">
    <property type="entry name" value="Glutathione_peroxidase"/>
</dbReference>
<evidence type="ECO:0000256" key="5">
    <source>
        <dbReference type="SAM" id="SignalP"/>
    </source>
</evidence>
<keyword evidence="8" id="KW-1185">Reference proteome</keyword>
<evidence type="ECO:0000313" key="8">
    <source>
        <dbReference type="Proteomes" id="UP000601361"/>
    </source>
</evidence>
<comment type="caution">
    <text evidence="7">The sequence shown here is derived from an EMBL/GenBank/DDBJ whole genome shotgun (WGS) entry which is preliminary data.</text>
</comment>
<dbReference type="PROSITE" id="PS00460">
    <property type="entry name" value="GLUTATHIONE_PEROXID_1"/>
    <property type="match status" value="1"/>
</dbReference>
<evidence type="ECO:0000313" key="7">
    <source>
        <dbReference type="EMBL" id="GGG47269.1"/>
    </source>
</evidence>
<dbReference type="PRINTS" id="PR01011">
    <property type="entry name" value="GLUTPROXDASE"/>
</dbReference>
<proteinExistence type="inferred from homology"/>
<name>A0ABQ1WW13_9BACT</name>
<dbReference type="CDD" id="cd00340">
    <property type="entry name" value="GSH_Peroxidase"/>
    <property type="match status" value="1"/>
</dbReference>
<reference evidence="8" key="1">
    <citation type="journal article" date="2019" name="Int. J. Syst. Evol. Microbiol.">
        <title>The Global Catalogue of Microorganisms (GCM) 10K type strain sequencing project: providing services to taxonomists for standard genome sequencing and annotation.</title>
        <authorList>
            <consortium name="The Broad Institute Genomics Platform"/>
            <consortium name="The Broad Institute Genome Sequencing Center for Infectious Disease"/>
            <person name="Wu L."/>
            <person name="Ma J."/>
        </authorList>
    </citation>
    <scope>NUCLEOTIDE SEQUENCE [LARGE SCALE GENOMIC DNA]</scope>
    <source>
        <strain evidence="8">CGMCC 1.12990</strain>
    </source>
</reference>
<dbReference type="InterPro" id="IPR013766">
    <property type="entry name" value="Thioredoxin_domain"/>
</dbReference>
<feature type="chain" id="PRO_5045711024" description="Glutathione peroxidase" evidence="5">
    <location>
        <begin position="27"/>
        <end position="193"/>
    </location>
</feature>
<evidence type="ECO:0000256" key="1">
    <source>
        <dbReference type="ARBA" id="ARBA00006926"/>
    </source>
</evidence>
<dbReference type="Gene3D" id="3.40.30.10">
    <property type="entry name" value="Glutaredoxin"/>
    <property type="match status" value="1"/>
</dbReference>
<gene>
    <name evidence="7" type="primary">bsaA</name>
    <name evidence="7" type="ORF">GCM10011378_24340</name>
</gene>
<dbReference type="SUPFAM" id="SSF52833">
    <property type="entry name" value="Thioredoxin-like"/>
    <property type="match status" value="1"/>
</dbReference>
<keyword evidence="5" id="KW-0732">Signal</keyword>
<dbReference type="PANTHER" id="PTHR11592:SF78">
    <property type="entry name" value="GLUTATHIONE PEROXIDASE"/>
    <property type="match status" value="1"/>
</dbReference>
<dbReference type="PROSITE" id="PS51352">
    <property type="entry name" value="THIOREDOXIN_2"/>
    <property type="match status" value="1"/>
</dbReference>
<dbReference type="PROSITE" id="PS51355">
    <property type="entry name" value="GLUTATHIONE_PEROXID_3"/>
    <property type="match status" value="1"/>
</dbReference>
<evidence type="ECO:0000256" key="3">
    <source>
        <dbReference type="ARBA" id="ARBA00023002"/>
    </source>
</evidence>
<dbReference type="GO" id="GO:0004601">
    <property type="term" value="F:peroxidase activity"/>
    <property type="evidence" value="ECO:0007669"/>
    <property type="project" value="UniProtKB-KW"/>
</dbReference>
<keyword evidence="2 4" id="KW-0575">Peroxidase</keyword>
<dbReference type="RefSeq" id="WP_188558125.1">
    <property type="nucleotide sequence ID" value="NZ_BMGS01000006.1"/>
</dbReference>
<dbReference type="InterPro" id="IPR029759">
    <property type="entry name" value="GPX_AS"/>
</dbReference>
<dbReference type="InterPro" id="IPR036249">
    <property type="entry name" value="Thioredoxin-like_sf"/>
</dbReference>